<dbReference type="GO" id="GO:0005886">
    <property type="term" value="C:plasma membrane"/>
    <property type="evidence" value="ECO:0007669"/>
    <property type="project" value="TreeGrafter"/>
</dbReference>
<dbReference type="PANTHER" id="PTHR23086:SF126">
    <property type="entry name" value="PIPK DOMAIN-CONTAINING PROTEIN"/>
    <property type="match status" value="1"/>
</dbReference>
<evidence type="ECO:0000256" key="1">
    <source>
        <dbReference type="PROSITE-ProRule" id="PRU00781"/>
    </source>
</evidence>
<protein>
    <recommendedName>
        <fullName evidence="2">PIPK domain-containing protein</fullName>
    </recommendedName>
</protein>
<dbReference type="InterPro" id="IPR027484">
    <property type="entry name" value="PInositol-4-P-5-kinase_N"/>
</dbReference>
<name>G9P8T4_HYPAI</name>
<evidence type="ECO:0000259" key="2">
    <source>
        <dbReference type="PROSITE" id="PS51455"/>
    </source>
</evidence>
<sequence length="365" mass="42192">MRTRTRNICTAVARAVGDVPEAEPIFPPIFNFDYSRYRSSDFHTLRHEVWAIEEHDYSTSFYQIMPDGSRSRRSRDWEAELIPVGDLGYSGSTFLMTRNGKYIVKSLDRRFEYRFFMHELFRPYVDHMTAYPGSLLVRVTDMLYVPGSNLNRLLGLSATHLVIMENLLHGKEKEENENARAQWSTYDLKPDNYFFPERDIAGGSLSSENVKNKLVDQMPSRLRVSAQMKDQLFTILNADTEFLANSNVVDYSLFLVRLPGPGQHPKSQSSTKFPPGDDTQLAAKRNDTETWRNGVPSIDGKWIYRIVIIDFFWARHMLQPRILSGLVKTFNIYAKKGPMSITADPIEYRRRFMDMVHKLMSGSDA</sequence>
<evidence type="ECO:0000313" key="3">
    <source>
        <dbReference type="EMBL" id="EHK41016.1"/>
    </source>
</evidence>
<dbReference type="EMBL" id="ABDG02000027">
    <property type="protein sequence ID" value="EHK41016.1"/>
    <property type="molecule type" value="Genomic_DNA"/>
</dbReference>
<dbReference type="InterPro" id="IPR027483">
    <property type="entry name" value="PInositol-4-P-4/5-kinase_C_sf"/>
</dbReference>
<dbReference type="Pfam" id="PF01504">
    <property type="entry name" value="PIP5K"/>
    <property type="match status" value="1"/>
</dbReference>
<keyword evidence="1" id="KW-0067">ATP-binding</keyword>
<dbReference type="OMA" id="GDMGYSG"/>
<dbReference type="GO" id="GO:0046854">
    <property type="term" value="P:phosphatidylinositol phosphate biosynthetic process"/>
    <property type="evidence" value="ECO:0007669"/>
    <property type="project" value="TreeGrafter"/>
</dbReference>
<gene>
    <name evidence="3" type="ORF">TRIATDRAFT_295010</name>
</gene>
<dbReference type="Gene3D" id="3.30.810.10">
    <property type="entry name" value="2-Layer Sandwich"/>
    <property type="match status" value="1"/>
</dbReference>
<comment type="caution">
    <text evidence="3">The sequence shown here is derived from an EMBL/GenBank/DDBJ whole genome shotgun (WGS) entry which is preliminary data.</text>
</comment>
<dbReference type="Proteomes" id="UP000005426">
    <property type="component" value="Unassembled WGS sequence"/>
</dbReference>
<evidence type="ECO:0000313" key="4">
    <source>
        <dbReference type="Proteomes" id="UP000005426"/>
    </source>
</evidence>
<dbReference type="PROSITE" id="PS51455">
    <property type="entry name" value="PIPK"/>
    <property type="match status" value="1"/>
</dbReference>
<keyword evidence="1" id="KW-0418">Kinase</keyword>
<feature type="domain" description="PIPK" evidence="2">
    <location>
        <begin position="1"/>
        <end position="360"/>
    </location>
</feature>
<dbReference type="OrthoDB" id="70770at2759"/>
<accession>G9P8T4</accession>
<proteinExistence type="predicted"/>
<dbReference type="STRING" id="452589.G9P8T4"/>
<reference evidence="3 4" key="1">
    <citation type="journal article" date="2011" name="Genome Biol.">
        <title>Comparative genome sequence analysis underscores mycoparasitism as the ancestral life style of Trichoderma.</title>
        <authorList>
            <person name="Kubicek C.P."/>
            <person name="Herrera-Estrella A."/>
            <person name="Seidl-Seiboth V."/>
            <person name="Martinez D.A."/>
            <person name="Druzhinina I.S."/>
            <person name="Thon M."/>
            <person name="Zeilinger S."/>
            <person name="Casas-Flores S."/>
            <person name="Horwitz B.A."/>
            <person name="Mukherjee P.K."/>
            <person name="Mukherjee M."/>
            <person name="Kredics L."/>
            <person name="Alcaraz L.D."/>
            <person name="Aerts A."/>
            <person name="Antal Z."/>
            <person name="Atanasova L."/>
            <person name="Cervantes-Badillo M.G."/>
            <person name="Challacombe J."/>
            <person name="Chertkov O."/>
            <person name="McCluskey K."/>
            <person name="Coulpier F."/>
            <person name="Deshpande N."/>
            <person name="von Doehren H."/>
            <person name="Ebbole D.J."/>
            <person name="Esquivel-Naranjo E.U."/>
            <person name="Fekete E."/>
            <person name="Flipphi M."/>
            <person name="Glaser F."/>
            <person name="Gomez-Rodriguez E.Y."/>
            <person name="Gruber S."/>
            <person name="Han C."/>
            <person name="Henrissat B."/>
            <person name="Hermosa R."/>
            <person name="Hernandez-Onate M."/>
            <person name="Karaffa L."/>
            <person name="Kosti I."/>
            <person name="Le Crom S."/>
            <person name="Lindquist E."/>
            <person name="Lucas S."/>
            <person name="Luebeck M."/>
            <person name="Luebeck P.S."/>
            <person name="Margeot A."/>
            <person name="Metz B."/>
            <person name="Misra M."/>
            <person name="Nevalainen H."/>
            <person name="Omann M."/>
            <person name="Packer N."/>
            <person name="Perrone G."/>
            <person name="Uresti-Rivera E.E."/>
            <person name="Salamov A."/>
            <person name="Schmoll M."/>
            <person name="Seiboth B."/>
            <person name="Shapiro H."/>
            <person name="Sukno S."/>
            <person name="Tamayo-Ramos J.A."/>
            <person name="Tisch D."/>
            <person name="Wiest A."/>
            <person name="Wilkinson H.H."/>
            <person name="Zhang M."/>
            <person name="Coutinho P.M."/>
            <person name="Kenerley C.M."/>
            <person name="Monte E."/>
            <person name="Baker S.E."/>
            <person name="Grigoriev I.V."/>
        </authorList>
    </citation>
    <scope>NUCLEOTIDE SEQUENCE [LARGE SCALE GENOMIC DNA]</scope>
    <source>
        <strain evidence="4">ATCC 20476 / IMI 206040</strain>
    </source>
</reference>
<dbReference type="PANTHER" id="PTHR23086">
    <property type="entry name" value="PHOSPHATIDYLINOSITOL-4-PHOSPHATE 5-KINASE"/>
    <property type="match status" value="1"/>
</dbReference>
<keyword evidence="4" id="KW-1185">Reference proteome</keyword>
<dbReference type="Gene3D" id="3.30.800.10">
    <property type="entry name" value="Phosphatidylinositol Phosphate Kinase II Beta"/>
    <property type="match status" value="1"/>
</dbReference>
<dbReference type="GO" id="GO:0016308">
    <property type="term" value="F:1-phosphatidylinositol-4-phosphate 5-kinase activity"/>
    <property type="evidence" value="ECO:0007669"/>
    <property type="project" value="TreeGrafter"/>
</dbReference>
<organism evidence="3 4">
    <name type="scientific">Hypocrea atroviridis (strain ATCC 20476 / IMI 206040)</name>
    <name type="common">Trichoderma atroviride</name>
    <dbReference type="NCBI Taxonomy" id="452589"/>
    <lineage>
        <taxon>Eukaryota</taxon>
        <taxon>Fungi</taxon>
        <taxon>Dikarya</taxon>
        <taxon>Ascomycota</taxon>
        <taxon>Pezizomycotina</taxon>
        <taxon>Sordariomycetes</taxon>
        <taxon>Hypocreomycetidae</taxon>
        <taxon>Hypocreales</taxon>
        <taxon>Hypocreaceae</taxon>
        <taxon>Trichoderma</taxon>
    </lineage>
</organism>
<keyword evidence="1" id="KW-0547">Nucleotide-binding</keyword>
<dbReference type="SUPFAM" id="SSF56104">
    <property type="entry name" value="SAICAR synthase-like"/>
    <property type="match status" value="1"/>
</dbReference>
<dbReference type="InterPro" id="IPR002498">
    <property type="entry name" value="PInositol-4-P-4/5-kinase_core"/>
</dbReference>
<dbReference type="SMART" id="SM00330">
    <property type="entry name" value="PIPKc"/>
    <property type="match status" value="1"/>
</dbReference>
<keyword evidence="1" id="KW-0808">Transferase</keyword>
<dbReference type="GO" id="GO:0005524">
    <property type="term" value="F:ATP binding"/>
    <property type="evidence" value="ECO:0007669"/>
    <property type="project" value="UniProtKB-UniRule"/>
</dbReference>
<dbReference type="InterPro" id="IPR023610">
    <property type="entry name" value="PInositol-4/5-P-5/4-kinase"/>
</dbReference>
<dbReference type="eggNOG" id="ENOG502S39H">
    <property type="taxonomic scope" value="Eukaryota"/>
</dbReference>
<dbReference type="HOGENOM" id="CLU_052383_0_0_1"/>
<dbReference type="AlphaFoldDB" id="G9P8T4"/>